<accession>A0A9X3E174</accession>
<dbReference type="RefSeq" id="WP_266338645.1">
    <property type="nucleotide sequence ID" value="NZ_JAPKNK010000003.1"/>
</dbReference>
<protein>
    <submittedName>
        <fullName evidence="2">Glycosyltransferase family 25 protein</fullName>
    </submittedName>
</protein>
<feature type="domain" description="Glycosyl transferase family 25" evidence="1">
    <location>
        <begin position="4"/>
        <end position="175"/>
    </location>
</feature>
<evidence type="ECO:0000313" key="3">
    <source>
        <dbReference type="Proteomes" id="UP001144805"/>
    </source>
</evidence>
<gene>
    <name evidence="2" type="ORF">OSH07_10830</name>
</gene>
<name>A0A9X3E174_9HYPH</name>
<dbReference type="Pfam" id="PF01755">
    <property type="entry name" value="Glyco_transf_25"/>
    <property type="match status" value="1"/>
</dbReference>
<comment type="caution">
    <text evidence="2">The sequence shown here is derived from an EMBL/GenBank/DDBJ whole genome shotgun (WGS) entry which is preliminary data.</text>
</comment>
<reference evidence="2" key="1">
    <citation type="submission" date="2022-11" db="EMBL/GenBank/DDBJ databases">
        <title>Biodiversity and phylogenetic relationships of bacteria.</title>
        <authorList>
            <person name="Machado R.A.R."/>
            <person name="Bhat A."/>
            <person name="Loulou A."/>
            <person name="Kallel S."/>
        </authorList>
    </citation>
    <scope>NUCLEOTIDE SEQUENCE</scope>
    <source>
        <strain evidence="2">K-TC2</strain>
    </source>
</reference>
<evidence type="ECO:0000313" key="2">
    <source>
        <dbReference type="EMBL" id="MCX5569685.1"/>
    </source>
</evidence>
<dbReference type="CDD" id="cd06532">
    <property type="entry name" value="Glyco_transf_25"/>
    <property type="match status" value="1"/>
</dbReference>
<dbReference type="EMBL" id="JAPKNK010000003">
    <property type="protein sequence ID" value="MCX5569685.1"/>
    <property type="molecule type" value="Genomic_DNA"/>
</dbReference>
<dbReference type="AlphaFoldDB" id="A0A9X3E174"/>
<dbReference type="Proteomes" id="UP001144805">
    <property type="component" value="Unassembled WGS sequence"/>
</dbReference>
<keyword evidence="3" id="KW-1185">Reference proteome</keyword>
<dbReference type="InterPro" id="IPR002654">
    <property type="entry name" value="Glyco_trans_25"/>
</dbReference>
<proteinExistence type="predicted"/>
<evidence type="ECO:0000259" key="1">
    <source>
        <dbReference type="Pfam" id="PF01755"/>
    </source>
</evidence>
<organism evidence="2 3">
    <name type="scientific">Kaistia nematophila</name>
    <dbReference type="NCBI Taxonomy" id="2994654"/>
    <lineage>
        <taxon>Bacteria</taxon>
        <taxon>Pseudomonadati</taxon>
        <taxon>Pseudomonadota</taxon>
        <taxon>Alphaproteobacteria</taxon>
        <taxon>Hyphomicrobiales</taxon>
        <taxon>Kaistiaceae</taxon>
        <taxon>Kaistia</taxon>
    </lineage>
</organism>
<sequence>MRSVVISLARMEERRTQIADQFGAQGLDFDFLDAFDARQDAHIPVSRYDEAASLARYGAPLKPAEIACYASHYAAWQLCRESGEPLAIFEDDVVLHRGFAEVLQLAASRIERHRLIRLFGKHARKTRDLEQLTSGYRLVRFLHGPIGTQCYCLSPDGAAALLAHADRWSEPVDHYLDRFWLHGLASKAILPYRLEEMDRAKIEGAIGERRQRRRGKAKFRREWTRQTDLAARWLYNLRHWPR</sequence>